<keyword evidence="1" id="KW-0472">Membrane</keyword>
<sequence>MVNNNSSLNVVEFVNVLKKSSILGILLAVLASVGMYLGAGAYVKRMPEYLSTLQVVVATNPKEDKSVDGDLMHTVVTDGNLIDTYLDLIVSYDVVKTAMINTNELSSDLISTKRVVAKKIVSLQQWVTQKPKL</sequence>
<proteinExistence type="predicted"/>
<evidence type="ECO:0000313" key="2">
    <source>
        <dbReference type="EMBL" id="KIU20420.1"/>
    </source>
</evidence>
<evidence type="ECO:0000256" key="1">
    <source>
        <dbReference type="SAM" id="Phobius"/>
    </source>
</evidence>
<gene>
    <name evidence="2" type="ORF">QX99_01228</name>
</gene>
<dbReference type="RefSeq" id="WP_043711426.1">
    <property type="nucleotide sequence ID" value="NZ_JALOCT010000020.1"/>
</dbReference>
<comment type="caution">
    <text evidence="2">The sequence shown here is derived from an EMBL/GenBank/DDBJ whole genome shotgun (WGS) entry which is preliminary data.</text>
</comment>
<keyword evidence="1" id="KW-0812">Transmembrane</keyword>
<dbReference type="AlphaFoldDB" id="A0A0D1LJ12"/>
<reference evidence="2 3" key="1">
    <citation type="journal article" date="2015" name="Microbiology (Mosc.)">
        <title>Genomics of the Weissella cibaria species with an examination of its metabolic traits.</title>
        <authorList>
            <person name="Lynch K.M."/>
            <person name="Lucid A."/>
            <person name="Arendt E.K."/>
            <person name="Sleator R.D."/>
            <person name="Lucey B."/>
            <person name="Coffey A."/>
        </authorList>
    </citation>
    <scope>NUCLEOTIDE SEQUENCE [LARGE SCALE GENOMIC DNA]</scope>
    <source>
        <strain evidence="2 3">MG1</strain>
    </source>
</reference>
<protein>
    <recommendedName>
        <fullName evidence="4">Capsular polysaccharide biosynthesis protein CpsC</fullName>
    </recommendedName>
</protein>
<accession>A0A0D1LJ12</accession>
<evidence type="ECO:0008006" key="4">
    <source>
        <dbReference type="Google" id="ProtNLM"/>
    </source>
</evidence>
<feature type="transmembrane region" description="Helical" evidence="1">
    <location>
        <begin position="20"/>
        <end position="43"/>
    </location>
</feature>
<name>A0A0D1LJ12_9LACO</name>
<keyword evidence="3" id="KW-1185">Reference proteome</keyword>
<evidence type="ECO:0000313" key="3">
    <source>
        <dbReference type="Proteomes" id="UP000032287"/>
    </source>
</evidence>
<dbReference type="PATRIC" id="fig|137591.25.peg.1200"/>
<organism evidence="2 3">
    <name type="scientific">Weissella cibaria</name>
    <dbReference type="NCBI Taxonomy" id="137591"/>
    <lineage>
        <taxon>Bacteria</taxon>
        <taxon>Bacillati</taxon>
        <taxon>Bacillota</taxon>
        <taxon>Bacilli</taxon>
        <taxon>Lactobacillales</taxon>
        <taxon>Lactobacillaceae</taxon>
        <taxon>Weissella</taxon>
    </lineage>
</organism>
<dbReference type="Proteomes" id="UP000032287">
    <property type="component" value="Unassembled WGS sequence"/>
</dbReference>
<dbReference type="EMBL" id="JWHU01000021">
    <property type="protein sequence ID" value="KIU20420.1"/>
    <property type="molecule type" value="Genomic_DNA"/>
</dbReference>
<keyword evidence="1" id="KW-1133">Transmembrane helix</keyword>